<keyword evidence="2" id="KW-1185">Reference proteome</keyword>
<comment type="caution">
    <text evidence="1">The sequence shown here is derived from an EMBL/GenBank/DDBJ whole genome shotgun (WGS) entry which is preliminary data.</text>
</comment>
<evidence type="ECO:0000313" key="1">
    <source>
        <dbReference type="EMBL" id="KAF0433772.1"/>
    </source>
</evidence>
<accession>A0A8H3XBV0</accession>
<sequence>MFFTKRSKLFIFLAFIFISYIFLPSVTFGHDQHPIAADANKPCPLAEKCPYYKAVQSGEKLENIDWSTNKCPAAGKCPYFEDVKKKAEANDGKLPSTDKGCPYAENCPHAVKRHEHSKDGDESKCPYLSGDMKGCPYLSGEGKDEKETAAKCPHFQKMKAEKEAAEAAAKNKDEL</sequence>
<dbReference type="AlphaFoldDB" id="A0A8H3XBV0"/>
<dbReference type="EMBL" id="WTPW01001464">
    <property type="protein sequence ID" value="KAF0433772.1"/>
    <property type="molecule type" value="Genomic_DNA"/>
</dbReference>
<reference evidence="1 2" key="1">
    <citation type="journal article" date="2019" name="Environ. Microbiol.">
        <title>At the nexus of three kingdoms: the genome of the mycorrhizal fungus Gigaspora margarita provides insights into plant, endobacterial and fungal interactions.</title>
        <authorList>
            <person name="Venice F."/>
            <person name="Ghignone S."/>
            <person name="Salvioli di Fossalunga A."/>
            <person name="Amselem J."/>
            <person name="Novero M."/>
            <person name="Xianan X."/>
            <person name="Sedzielewska Toro K."/>
            <person name="Morin E."/>
            <person name="Lipzen A."/>
            <person name="Grigoriev I.V."/>
            <person name="Henrissat B."/>
            <person name="Martin F.M."/>
            <person name="Bonfante P."/>
        </authorList>
    </citation>
    <scope>NUCLEOTIDE SEQUENCE [LARGE SCALE GENOMIC DNA]</scope>
    <source>
        <strain evidence="1 2">BEG34</strain>
    </source>
</reference>
<gene>
    <name evidence="1" type="ORF">F8M41_004990</name>
</gene>
<proteinExistence type="predicted"/>
<organism evidence="1 2">
    <name type="scientific">Gigaspora margarita</name>
    <dbReference type="NCBI Taxonomy" id="4874"/>
    <lineage>
        <taxon>Eukaryota</taxon>
        <taxon>Fungi</taxon>
        <taxon>Fungi incertae sedis</taxon>
        <taxon>Mucoromycota</taxon>
        <taxon>Glomeromycotina</taxon>
        <taxon>Glomeromycetes</taxon>
        <taxon>Diversisporales</taxon>
        <taxon>Gigasporaceae</taxon>
        <taxon>Gigaspora</taxon>
    </lineage>
</organism>
<protein>
    <submittedName>
        <fullName evidence="1">Uncharacterized protein</fullName>
    </submittedName>
</protein>
<evidence type="ECO:0000313" key="2">
    <source>
        <dbReference type="Proteomes" id="UP000439903"/>
    </source>
</evidence>
<dbReference type="OrthoDB" id="2136319at2759"/>
<name>A0A8H3XBV0_GIGMA</name>
<dbReference type="Proteomes" id="UP000439903">
    <property type="component" value="Unassembled WGS sequence"/>
</dbReference>